<accession>A0AC34GHK9</accession>
<proteinExistence type="predicted"/>
<dbReference type="WBParaSite" id="ES5_v2.g29171.t1">
    <property type="protein sequence ID" value="ES5_v2.g29171.t1"/>
    <property type="gene ID" value="ES5_v2.g29171"/>
</dbReference>
<evidence type="ECO:0000313" key="1">
    <source>
        <dbReference type="Proteomes" id="UP000887579"/>
    </source>
</evidence>
<name>A0AC34GHK9_9BILA</name>
<reference evidence="2" key="1">
    <citation type="submission" date="2022-11" db="UniProtKB">
        <authorList>
            <consortium name="WormBaseParasite"/>
        </authorList>
    </citation>
    <scope>IDENTIFICATION</scope>
</reference>
<organism evidence="1 2">
    <name type="scientific">Panagrolaimus sp. ES5</name>
    <dbReference type="NCBI Taxonomy" id="591445"/>
    <lineage>
        <taxon>Eukaryota</taxon>
        <taxon>Metazoa</taxon>
        <taxon>Ecdysozoa</taxon>
        <taxon>Nematoda</taxon>
        <taxon>Chromadorea</taxon>
        <taxon>Rhabditida</taxon>
        <taxon>Tylenchina</taxon>
        <taxon>Panagrolaimomorpha</taxon>
        <taxon>Panagrolaimoidea</taxon>
        <taxon>Panagrolaimidae</taxon>
        <taxon>Panagrolaimus</taxon>
    </lineage>
</organism>
<dbReference type="Proteomes" id="UP000887579">
    <property type="component" value="Unplaced"/>
</dbReference>
<sequence>RGKHFKDRRTDRYYDDRHYESRRYEDRDRRHDRHRDDRHHHSRHRTHRHYDHSDRRDGHSHSHRRRSNSPQRSKRQYSQSPERTKKSSPHVSRKQSPVREHRSVFAKDIKIEIPDTSPIIKSESPPEILSKNSSPAISIVSSSAPAGVSPSINTNLTSSQSNKNVISIETVFPDAPKPIQQPSNDFSSFYSTPPPGTGPKFRSTMQFQGFANTRATKPPPIRFGGFQRPAFHQRFVQPVRLPIIIPPPPQIPSQFVP</sequence>
<protein>
    <submittedName>
        <fullName evidence="2">Uncharacterized protein</fullName>
    </submittedName>
</protein>
<evidence type="ECO:0000313" key="2">
    <source>
        <dbReference type="WBParaSite" id="ES5_v2.g29171.t1"/>
    </source>
</evidence>